<name>A0A660KMI8_9ROSI</name>
<feature type="domain" description="Gnk2-homologous" evidence="6">
    <location>
        <begin position="68"/>
        <end position="167"/>
    </location>
</feature>
<dbReference type="OrthoDB" id="696781at2759"/>
<dbReference type="CDD" id="cd23509">
    <property type="entry name" value="Gnk2-like"/>
    <property type="match status" value="1"/>
</dbReference>
<proteinExistence type="inferred from homology"/>
<evidence type="ECO:0000313" key="8">
    <source>
        <dbReference type="Proteomes" id="UP000327013"/>
    </source>
</evidence>
<dbReference type="Pfam" id="PF01657">
    <property type="entry name" value="Stress-antifung"/>
    <property type="match status" value="2"/>
</dbReference>
<dbReference type="PANTHER" id="PTHR32411">
    <property type="entry name" value="CYSTEINE-RICH REPEAT SECRETORY PROTEIN 38-RELATED"/>
    <property type="match status" value="1"/>
</dbReference>
<organism evidence="7 8">
    <name type="scientific">Carpinus fangiana</name>
    <dbReference type="NCBI Taxonomy" id="176857"/>
    <lineage>
        <taxon>Eukaryota</taxon>
        <taxon>Viridiplantae</taxon>
        <taxon>Streptophyta</taxon>
        <taxon>Embryophyta</taxon>
        <taxon>Tracheophyta</taxon>
        <taxon>Spermatophyta</taxon>
        <taxon>Magnoliopsida</taxon>
        <taxon>eudicotyledons</taxon>
        <taxon>Gunneridae</taxon>
        <taxon>Pentapetalae</taxon>
        <taxon>rosids</taxon>
        <taxon>fabids</taxon>
        <taxon>Fagales</taxon>
        <taxon>Betulaceae</taxon>
        <taxon>Carpinus</taxon>
    </lineage>
</organism>
<dbReference type="GO" id="GO:0005576">
    <property type="term" value="C:extracellular region"/>
    <property type="evidence" value="ECO:0007669"/>
    <property type="project" value="UniProtKB-SubCell"/>
</dbReference>
<keyword evidence="3" id="KW-0732">Signal</keyword>
<keyword evidence="4" id="KW-0677">Repeat</keyword>
<accession>A0A660KMI8</accession>
<evidence type="ECO:0000256" key="4">
    <source>
        <dbReference type="ARBA" id="ARBA00022737"/>
    </source>
</evidence>
<dbReference type="InterPro" id="IPR038408">
    <property type="entry name" value="GNK2_sf"/>
</dbReference>
<dbReference type="InterPro" id="IPR002902">
    <property type="entry name" value="GNK2"/>
</dbReference>
<dbReference type="InterPro" id="IPR050581">
    <property type="entry name" value="CRR_secretory_protein"/>
</dbReference>
<comment type="subcellular location">
    <subcellularLocation>
        <location evidence="1">Secreted</location>
    </subcellularLocation>
</comment>
<evidence type="ECO:0000256" key="2">
    <source>
        <dbReference type="ARBA" id="ARBA00022525"/>
    </source>
</evidence>
<evidence type="ECO:0000256" key="3">
    <source>
        <dbReference type="ARBA" id="ARBA00022729"/>
    </source>
</evidence>
<sequence>MANSAHPLYHFCFSQEDYTANSPYASNMKGLLNLLSSKVPPAGFGLGSMGESQSQINGLALCRGDVLSKSCKTCVVDAGKELRSRCRYKKGAIMCVLPNMAASDIPKHATGELELYGLAQCTQDLSGVDCQKCLDGAIGELRNCCNGKRGGRVVGGSFNVRYELYPFVKKPRHVLP</sequence>
<evidence type="ECO:0000259" key="6">
    <source>
        <dbReference type="PROSITE" id="PS51473"/>
    </source>
</evidence>
<gene>
    <name evidence="7" type="ORF">FH972_010201</name>
</gene>
<dbReference type="PANTHER" id="PTHR32411:SF43">
    <property type="entry name" value="CYSTEINE-RICH REPEAT SECRETORY PROTEIN 38"/>
    <property type="match status" value="1"/>
</dbReference>
<comment type="similarity">
    <text evidence="5">Belongs to the cysteine-rich repeat secretory protein family.</text>
</comment>
<evidence type="ECO:0000256" key="5">
    <source>
        <dbReference type="ARBA" id="ARBA00038515"/>
    </source>
</evidence>
<reference evidence="7 8" key="1">
    <citation type="submission" date="2019-06" db="EMBL/GenBank/DDBJ databases">
        <title>A chromosomal-level reference genome of Carpinus fangiana (Coryloideae, Betulaceae).</title>
        <authorList>
            <person name="Yang X."/>
            <person name="Wang Z."/>
            <person name="Zhang L."/>
            <person name="Hao G."/>
            <person name="Liu J."/>
            <person name="Yang Y."/>
        </authorList>
    </citation>
    <scope>NUCLEOTIDE SEQUENCE [LARGE SCALE GENOMIC DNA]</scope>
    <source>
        <strain evidence="7">Cfa_2016G</strain>
        <tissue evidence="7">Leaf</tissue>
    </source>
</reference>
<dbReference type="Gene3D" id="3.30.430.20">
    <property type="entry name" value="Gnk2 domain, C-X8-C-X2-C motif"/>
    <property type="match status" value="2"/>
</dbReference>
<keyword evidence="8" id="KW-1185">Reference proteome</keyword>
<keyword evidence="2" id="KW-0964">Secreted</keyword>
<dbReference type="PROSITE" id="PS51473">
    <property type="entry name" value="GNK2"/>
    <property type="match status" value="1"/>
</dbReference>
<dbReference type="AlphaFoldDB" id="A0A660KMI8"/>
<dbReference type="EMBL" id="CM017324">
    <property type="protein sequence ID" value="KAE8037627.1"/>
    <property type="molecule type" value="Genomic_DNA"/>
</dbReference>
<evidence type="ECO:0000256" key="1">
    <source>
        <dbReference type="ARBA" id="ARBA00004613"/>
    </source>
</evidence>
<evidence type="ECO:0000313" key="7">
    <source>
        <dbReference type="EMBL" id="KAE8037627.1"/>
    </source>
</evidence>
<protein>
    <recommendedName>
        <fullName evidence="6">Gnk2-homologous domain-containing protein</fullName>
    </recommendedName>
</protein>
<dbReference type="Proteomes" id="UP000327013">
    <property type="component" value="Chromosome 4"/>
</dbReference>